<dbReference type="AlphaFoldDB" id="A0A916TYT2"/>
<dbReference type="Proteomes" id="UP000637002">
    <property type="component" value="Unassembled WGS sequence"/>
</dbReference>
<reference evidence="1" key="2">
    <citation type="submission" date="2020-09" db="EMBL/GenBank/DDBJ databases">
        <authorList>
            <person name="Sun Q."/>
            <person name="Zhou Y."/>
        </authorList>
    </citation>
    <scope>NUCLEOTIDE SEQUENCE</scope>
    <source>
        <strain evidence="1">CGMCC 1.12919</strain>
    </source>
</reference>
<comment type="caution">
    <text evidence="1">The sequence shown here is derived from an EMBL/GenBank/DDBJ whole genome shotgun (WGS) entry which is preliminary data.</text>
</comment>
<organism evidence="1 2">
    <name type="scientific">Chelatococcus reniformis</name>
    <dbReference type="NCBI Taxonomy" id="1494448"/>
    <lineage>
        <taxon>Bacteria</taxon>
        <taxon>Pseudomonadati</taxon>
        <taxon>Pseudomonadota</taxon>
        <taxon>Alphaproteobacteria</taxon>
        <taxon>Hyphomicrobiales</taxon>
        <taxon>Chelatococcaceae</taxon>
        <taxon>Chelatococcus</taxon>
    </lineage>
</organism>
<proteinExistence type="predicted"/>
<keyword evidence="2" id="KW-1185">Reference proteome</keyword>
<gene>
    <name evidence="1" type="ORF">GCM10010994_08720</name>
</gene>
<reference evidence="1" key="1">
    <citation type="journal article" date="2014" name="Int. J. Syst. Evol. Microbiol.">
        <title>Complete genome sequence of Corynebacterium casei LMG S-19264T (=DSM 44701T), isolated from a smear-ripened cheese.</title>
        <authorList>
            <consortium name="US DOE Joint Genome Institute (JGI-PGF)"/>
            <person name="Walter F."/>
            <person name="Albersmeier A."/>
            <person name="Kalinowski J."/>
            <person name="Ruckert C."/>
        </authorList>
    </citation>
    <scope>NUCLEOTIDE SEQUENCE</scope>
    <source>
        <strain evidence="1">CGMCC 1.12919</strain>
    </source>
</reference>
<sequence>MRSLLFVMPFLSAGLRFAPAPALFGGLLLAGGLIAPAAAEGVPSLNVRPSCEAAAQLESLDKKQLQACLDDEATARQQTEKEWSTFSASSRRECEDETNLNGTPSYVEMLECLRLARDAKKYPAQ</sequence>
<accession>A0A916TYT2</accession>
<dbReference type="EMBL" id="BMGG01000001">
    <property type="protein sequence ID" value="GGC51872.1"/>
    <property type="molecule type" value="Genomic_DNA"/>
</dbReference>
<evidence type="ECO:0000313" key="1">
    <source>
        <dbReference type="EMBL" id="GGC51872.1"/>
    </source>
</evidence>
<evidence type="ECO:0000313" key="2">
    <source>
        <dbReference type="Proteomes" id="UP000637002"/>
    </source>
</evidence>
<dbReference type="RefSeq" id="WP_188607845.1">
    <property type="nucleotide sequence ID" value="NZ_BMGG01000001.1"/>
</dbReference>
<protein>
    <submittedName>
        <fullName evidence="1">Uncharacterized protein</fullName>
    </submittedName>
</protein>
<name>A0A916TYT2_9HYPH</name>